<evidence type="ECO:0000259" key="10">
    <source>
        <dbReference type="PROSITE" id="PS51384"/>
    </source>
</evidence>
<evidence type="ECO:0000256" key="5">
    <source>
        <dbReference type="ARBA" id="ARBA00022827"/>
    </source>
</evidence>
<organism evidence="11 12">
    <name type="scientific">Actinoplanes subglobosus</name>
    <dbReference type="NCBI Taxonomy" id="1547892"/>
    <lineage>
        <taxon>Bacteria</taxon>
        <taxon>Bacillati</taxon>
        <taxon>Actinomycetota</taxon>
        <taxon>Actinomycetes</taxon>
        <taxon>Micromonosporales</taxon>
        <taxon>Micromonosporaceae</taxon>
        <taxon>Actinoplanes</taxon>
    </lineage>
</organism>
<dbReference type="InterPro" id="IPR039261">
    <property type="entry name" value="FNR_nucleotide-bd"/>
</dbReference>
<evidence type="ECO:0000256" key="2">
    <source>
        <dbReference type="ARBA" id="ARBA00022630"/>
    </source>
</evidence>
<dbReference type="Pfam" id="PF00111">
    <property type="entry name" value="Fer2"/>
    <property type="match status" value="1"/>
</dbReference>
<dbReference type="PANTHER" id="PTHR47354">
    <property type="entry name" value="NADH OXIDOREDUCTASE HCR"/>
    <property type="match status" value="1"/>
</dbReference>
<accession>A0ABV8J7U5</accession>
<keyword evidence="8" id="KW-0411">Iron-sulfur</keyword>
<dbReference type="PROSITE" id="PS00197">
    <property type="entry name" value="2FE2S_FER_1"/>
    <property type="match status" value="1"/>
</dbReference>
<keyword evidence="4" id="KW-0479">Metal-binding</keyword>
<dbReference type="InterPro" id="IPR001433">
    <property type="entry name" value="OxRdtase_FAD/NAD-bd"/>
</dbReference>
<dbReference type="Proteomes" id="UP001595867">
    <property type="component" value="Unassembled WGS sequence"/>
</dbReference>
<reference evidence="12" key="1">
    <citation type="journal article" date="2019" name="Int. J. Syst. Evol. Microbiol.">
        <title>The Global Catalogue of Microorganisms (GCM) 10K type strain sequencing project: providing services to taxonomists for standard genome sequencing and annotation.</title>
        <authorList>
            <consortium name="The Broad Institute Genomics Platform"/>
            <consortium name="The Broad Institute Genome Sequencing Center for Infectious Disease"/>
            <person name="Wu L."/>
            <person name="Ma J."/>
        </authorList>
    </citation>
    <scope>NUCLEOTIDE SEQUENCE [LARGE SCALE GENOMIC DNA]</scope>
    <source>
        <strain evidence="12">TBRC 5832</strain>
    </source>
</reference>
<comment type="caution">
    <text evidence="11">The sequence shown here is derived from an EMBL/GenBank/DDBJ whole genome shotgun (WGS) entry which is preliminary data.</text>
</comment>
<dbReference type="InterPro" id="IPR006058">
    <property type="entry name" value="2Fe2S_fd_BS"/>
</dbReference>
<dbReference type="Gene3D" id="2.40.30.10">
    <property type="entry name" value="Translation factors"/>
    <property type="match status" value="1"/>
</dbReference>
<feature type="domain" description="FAD-binding FR-type" evidence="10">
    <location>
        <begin position="4"/>
        <end position="103"/>
    </location>
</feature>
<evidence type="ECO:0000256" key="1">
    <source>
        <dbReference type="ARBA" id="ARBA00001974"/>
    </source>
</evidence>
<dbReference type="Pfam" id="PF00175">
    <property type="entry name" value="NAD_binding_1"/>
    <property type="match status" value="1"/>
</dbReference>
<comment type="cofactor">
    <cofactor evidence="1">
        <name>FAD</name>
        <dbReference type="ChEBI" id="CHEBI:57692"/>
    </cofactor>
</comment>
<dbReference type="RefSeq" id="WP_378073540.1">
    <property type="nucleotide sequence ID" value="NZ_JBHSBL010000041.1"/>
</dbReference>
<keyword evidence="6" id="KW-0560">Oxidoreductase</keyword>
<dbReference type="InterPro" id="IPR012675">
    <property type="entry name" value="Beta-grasp_dom_sf"/>
</dbReference>
<dbReference type="CDD" id="cd06214">
    <property type="entry name" value="PA_degradation_oxidoreductase_like"/>
    <property type="match status" value="1"/>
</dbReference>
<dbReference type="Gene3D" id="3.10.20.30">
    <property type="match status" value="1"/>
</dbReference>
<feature type="domain" description="2Fe-2S ferredoxin-type" evidence="9">
    <location>
        <begin position="339"/>
        <end position="428"/>
    </location>
</feature>
<dbReference type="CDD" id="cd00207">
    <property type="entry name" value="fer2"/>
    <property type="match status" value="1"/>
</dbReference>
<evidence type="ECO:0000256" key="6">
    <source>
        <dbReference type="ARBA" id="ARBA00023002"/>
    </source>
</evidence>
<keyword evidence="7" id="KW-0408">Iron</keyword>
<gene>
    <name evidence="11" type="ORF">ACFO0C_47710</name>
</gene>
<evidence type="ECO:0000256" key="3">
    <source>
        <dbReference type="ARBA" id="ARBA00022714"/>
    </source>
</evidence>
<dbReference type="SUPFAM" id="SSF54292">
    <property type="entry name" value="2Fe-2S ferredoxin-like"/>
    <property type="match status" value="1"/>
</dbReference>
<dbReference type="PANTHER" id="PTHR47354:SF8">
    <property type="entry name" value="1,2-PHENYLACETYL-COA EPOXIDASE, SUBUNIT E"/>
    <property type="match status" value="1"/>
</dbReference>
<dbReference type="PROSITE" id="PS51384">
    <property type="entry name" value="FAD_FR"/>
    <property type="match status" value="1"/>
</dbReference>
<name>A0ABV8J7U5_9ACTN</name>
<evidence type="ECO:0000256" key="8">
    <source>
        <dbReference type="ARBA" id="ARBA00023014"/>
    </source>
</evidence>
<dbReference type="InterPro" id="IPR001041">
    <property type="entry name" value="2Fe-2S_ferredoxin-type"/>
</dbReference>
<keyword evidence="2" id="KW-0285">Flavoprotein</keyword>
<dbReference type="EMBL" id="JBHSBL010000041">
    <property type="protein sequence ID" value="MFC4072667.1"/>
    <property type="molecule type" value="Genomic_DNA"/>
</dbReference>
<dbReference type="Gene3D" id="3.40.50.80">
    <property type="entry name" value="Nucleotide-binding domain of ferredoxin-NADP reductase (FNR) module"/>
    <property type="match status" value="1"/>
</dbReference>
<dbReference type="InterPro" id="IPR017927">
    <property type="entry name" value="FAD-bd_FR_type"/>
</dbReference>
<keyword evidence="5" id="KW-0274">FAD</keyword>
<proteinExistence type="predicted"/>
<sequence length="428" mass="45437">MPPRGFQPLRVAAVDRLCADAVAVTFEVPPELAPDFRFGPGQSLTVHRDGERRTYSICAPAGAAPRIGVREVPGGRISRWIVHDLRAGDLVDVAPPSGTFTPDLAAGGRHVLIAAGSGITPVLSIAASLLEQPVLPEHGQGRPFGRGQFAGRNSDTFRAADGVPERRLAMAHSDSGGSLAALSGAPDRAALSGWPDLAGRSSGWPGPARGAAGRAEVTLFYGNRRADTVMFAEELADLKDRFPDRLELVHVLSREARESELFSGRLDADRLRALVPLLVDVPAVDHWWLCGPFGMVTDATAVLGELGVPAGRVHRELFWVDEAPPPIVRPDAVDGGPRSEVTVVLDGRRTTVPVPDGVTLLDGAQKSRPDLPFACKGGVCGTCRARVTDGEVTMRRNFALEEAEVTAGFVLTCQSLAASPEVVIDFDQ</sequence>
<evidence type="ECO:0000259" key="9">
    <source>
        <dbReference type="PROSITE" id="PS51085"/>
    </source>
</evidence>
<keyword evidence="12" id="KW-1185">Reference proteome</keyword>
<dbReference type="InterPro" id="IPR050415">
    <property type="entry name" value="MRET"/>
</dbReference>
<dbReference type="InterPro" id="IPR036010">
    <property type="entry name" value="2Fe-2S_ferredoxin-like_sf"/>
</dbReference>
<evidence type="ECO:0000313" key="11">
    <source>
        <dbReference type="EMBL" id="MFC4072667.1"/>
    </source>
</evidence>
<protein>
    <submittedName>
        <fullName evidence="11">2Fe-2S iron-sulfur cluster-binding protein</fullName>
    </submittedName>
</protein>
<dbReference type="SUPFAM" id="SSF52343">
    <property type="entry name" value="Ferredoxin reductase-like, C-terminal NADP-linked domain"/>
    <property type="match status" value="2"/>
</dbReference>
<evidence type="ECO:0000256" key="4">
    <source>
        <dbReference type="ARBA" id="ARBA00022723"/>
    </source>
</evidence>
<dbReference type="SUPFAM" id="SSF63380">
    <property type="entry name" value="Riboflavin synthase domain-like"/>
    <property type="match status" value="1"/>
</dbReference>
<dbReference type="PRINTS" id="PR00410">
    <property type="entry name" value="PHEHYDRXLASE"/>
</dbReference>
<evidence type="ECO:0000313" key="12">
    <source>
        <dbReference type="Proteomes" id="UP001595867"/>
    </source>
</evidence>
<dbReference type="InterPro" id="IPR017938">
    <property type="entry name" value="Riboflavin_synthase-like_b-brl"/>
</dbReference>
<keyword evidence="3" id="KW-0001">2Fe-2S</keyword>
<evidence type="ECO:0000256" key="7">
    <source>
        <dbReference type="ARBA" id="ARBA00023004"/>
    </source>
</evidence>
<dbReference type="PROSITE" id="PS51085">
    <property type="entry name" value="2FE2S_FER_2"/>
    <property type="match status" value="1"/>
</dbReference>